<dbReference type="AlphaFoldDB" id="G5E7A8"/>
<dbReference type="Pfam" id="PF00103">
    <property type="entry name" value="Hormone_1"/>
    <property type="match status" value="1"/>
</dbReference>
<keyword evidence="11" id="KW-0732">Signal</keyword>
<dbReference type="Ensembl" id="ENSLAFT00000021581.2">
    <property type="protein sequence ID" value="ENSLAFP00000016822.2"/>
    <property type="gene ID" value="ENSLAFG00000022270.2"/>
</dbReference>
<dbReference type="PROSITE" id="PS00338">
    <property type="entry name" value="SOMATOTROPIN_2"/>
    <property type="match status" value="1"/>
</dbReference>
<reference evidence="12 13" key="1">
    <citation type="submission" date="2009-06" db="EMBL/GenBank/DDBJ databases">
        <title>The Genome Sequence of Loxodonta africana (African elephant).</title>
        <authorList>
            <person name="Di Palma F."/>
            <person name="Heiman D."/>
            <person name="Young S."/>
            <person name="Johnson J."/>
            <person name="Lander E.S."/>
            <person name="Lindblad-Toh K."/>
        </authorList>
    </citation>
    <scope>NUCLEOTIDE SEQUENCE [LARGE SCALE GENOMIC DNA]</scope>
    <source>
        <strain evidence="12 13">Isolate ISIS603380</strain>
    </source>
</reference>
<keyword evidence="8" id="KW-0421">Lactation</keyword>
<organism evidence="12 13">
    <name type="scientific">Loxodonta africana</name>
    <name type="common">African elephant</name>
    <dbReference type="NCBI Taxonomy" id="9785"/>
    <lineage>
        <taxon>Eukaryota</taxon>
        <taxon>Metazoa</taxon>
        <taxon>Chordata</taxon>
        <taxon>Craniata</taxon>
        <taxon>Vertebrata</taxon>
        <taxon>Euteleostomi</taxon>
        <taxon>Mammalia</taxon>
        <taxon>Eutheria</taxon>
        <taxon>Afrotheria</taxon>
        <taxon>Proboscidea</taxon>
        <taxon>Elephantidae</taxon>
        <taxon>Loxodonta</taxon>
    </lineage>
</organism>
<evidence type="ECO:0000313" key="13">
    <source>
        <dbReference type="Proteomes" id="UP000007646"/>
    </source>
</evidence>
<dbReference type="InParanoid" id="G5E7A8"/>
<keyword evidence="4 10" id="KW-0372">Hormone</keyword>
<protein>
    <recommendedName>
        <fullName evidence="7">Prolactin</fullName>
    </recommendedName>
</protein>
<dbReference type="GO" id="GO:0005179">
    <property type="term" value="F:hormone activity"/>
    <property type="evidence" value="ECO:0007669"/>
    <property type="project" value="UniProtKB-KW"/>
</dbReference>
<evidence type="ECO:0000256" key="9">
    <source>
        <dbReference type="PIRSR" id="PIRSR601400-1"/>
    </source>
</evidence>
<evidence type="ECO:0000256" key="5">
    <source>
        <dbReference type="ARBA" id="ARBA00023157"/>
    </source>
</evidence>
<dbReference type="Gene3D" id="1.20.1250.10">
    <property type="match status" value="1"/>
</dbReference>
<dbReference type="GO" id="GO:0038161">
    <property type="term" value="P:prolactin signaling pathway"/>
    <property type="evidence" value="ECO:0007669"/>
    <property type="project" value="Ensembl"/>
</dbReference>
<dbReference type="Proteomes" id="UP000007646">
    <property type="component" value="Unassembled WGS sequence"/>
</dbReference>
<dbReference type="GO" id="GO:0008284">
    <property type="term" value="P:positive regulation of cell population proliferation"/>
    <property type="evidence" value="ECO:0007669"/>
    <property type="project" value="TreeGrafter"/>
</dbReference>
<sequence>MQPTASYLRSFLLLLLLVSNLLLCKSVASIPVCPRGSVRCQVSLPDLFDRAVMLSHYIHSLSSDMFHEFNKQYALGRGFIPRAINSCHTSSISTPEDKEQAQQIHHGDLLNLVLTMLRSWNDPLDHLASEVHSLPKAPSALLTKATEVKEQNERLLEGIEKIVDQVHPGAKENKAYSVWSGLPSLQTADENTRLFAFYNLFRCLSRDSHKIDSYLKLLKCRIVYNNNC</sequence>
<feature type="binding site" evidence="9">
    <location>
        <position position="56"/>
    </location>
    <ligand>
        <name>Zn(2+)</name>
        <dbReference type="ChEBI" id="CHEBI:29105"/>
    </ligand>
</feature>
<evidence type="ECO:0000256" key="8">
    <source>
        <dbReference type="ARBA" id="ARBA00043262"/>
    </source>
</evidence>
<keyword evidence="9" id="KW-0479">Metal-binding</keyword>
<feature type="signal peptide" evidence="11">
    <location>
        <begin position="1"/>
        <end position="29"/>
    </location>
</feature>
<dbReference type="SUPFAM" id="SSF47266">
    <property type="entry name" value="4-helical cytokines"/>
    <property type="match status" value="1"/>
</dbReference>
<evidence type="ECO:0000256" key="2">
    <source>
        <dbReference type="ARBA" id="ARBA00008474"/>
    </source>
</evidence>
<dbReference type="GO" id="GO:0007565">
    <property type="term" value="P:female pregnancy"/>
    <property type="evidence" value="ECO:0007669"/>
    <property type="project" value="TreeGrafter"/>
</dbReference>
<dbReference type="PANTHER" id="PTHR11417:SF5">
    <property type="entry name" value="PROLACTIN"/>
    <property type="match status" value="1"/>
</dbReference>
<gene>
    <name evidence="12" type="primary">PRL</name>
</gene>
<evidence type="ECO:0000256" key="10">
    <source>
        <dbReference type="RuleBase" id="RU003618"/>
    </source>
</evidence>
<evidence type="ECO:0000256" key="11">
    <source>
        <dbReference type="SAM" id="SignalP"/>
    </source>
</evidence>
<dbReference type="GO" id="GO:0001937">
    <property type="term" value="P:negative regulation of endothelial cell proliferation"/>
    <property type="evidence" value="ECO:0007669"/>
    <property type="project" value="Ensembl"/>
</dbReference>
<dbReference type="GO" id="GO:0007595">
    <property type="term" value="P:lactation"/>
    <property type="evidence" value="ECO:0007669"/>
    <property type="project" value="UniProtKB-KW"/>
</dbReference>
<dbReference type="InterPro" id="IPR001400">
    <property type="entry name" value="Somatotropin/Prolactin"/>
</dbReference>
<dbReference type="PANTHER" id="PTHR11417">
    <property type="entry name" value="SOMATOTROPIN,PROLACTIN"/>
    <property type="match status" value="1"/>
</dbReference>
<dbReference type="PRINTS" id="PR00836">
    <property type="entry name" value="SOMATOTROPIN"/>
</dbReference>
<comment type="subunit">
    <text evidence="6">Interacts with PRLR.</text>
</comment>
<evidence type="ECO:0000256" key="4">
    <source>
        <dbReference type="ARBA" id="ARBA00022702"/>
    </source>
</evidence>
<comment type="subcellular location">
    <subcellularLocation>
        <location evidence="1 10">Secreted</location>
    </subcellularLocation>
</comment>
<proteinExistence type="inferred from homology"/>
<evidence type="ECO:0000256" key="6">
    <source>
        <dbReference type="ARBA" id="ARBA00038619"/>
    </source>
</evidence>
<feature type="chain" id="PRO_5003475741" description="Prolactin" evidence="11">
    <location>
        <begin position="30"/>
        <end position="228"/>
    </location>
</feature>
<evidence type="ECO:0000256" key="3">
    <source>
        <dbReference type="ARBA" id="ARBA00022525"/>
    </source>
</evidence>
<dbReference type="FunCoup" id="G5E7A8">
    <property type="interactions" value="11"/>
</dbReference>
<dbReference type="GO" id="GO:0031667">
    <property type="term" value="P:response to nutrient levels"/>
    <property type="evidence" value="ECO:0007669"/>
    <property type="project" value="TreeGrafter"/>
</dbReference>
<keyword evidence="5" id="KW-1015">Disulfide bond</keyword>
<dbReference type="GO" id="GO:0046872">
    <property type="term" value="F:metal ion binding"/>
    <property type="evidence" value="ECO:0007669"/>
    <property type="project" value="UniProtKB-KW"/>
</dbReference>
<dbReference type="InterPro" id="IPR009079">
    <property type="entry name" value="4_helix_cytokine-like_core"/>
</dbReference>
<name>G5E7A8_LOXAF</name>
<keyword evidence="3" id="KW-0964">Secreted</keyword>
<dbReference type="GO" id="GO:0046427">
    <property type="term" value="P:positive regulation of receptor signaling pathway via JAK-STAT"/>
    <property type="evidence" value="ECO:0007669"/>
    <property type="project" value="Ensembl"/>
</dbReference>
<evidence type="ECO:0000256" key="1">
    <source>
        <dbReference type="ARBA" id="ARBA00004613"/>
    </source>
</evidence>
<evidence type="ECO:0000313" key="12">
    <source>
        <dbReference type="Ensembl" id="ENSLAFP00000016822.2"/>
    </source>
</evidence>
<dbReference type="GeneTree" id="ENSGT00950000182818"/>
<dbReference type="GO" id="GO:0005615">
    <property type="term" value="C:extracellular space"/>
    <property type="evidence" value="ECO:0007669"/>
    <property type="project" value="TreeGrafter"/>
</dbReference>
<dbReference type="HOGENOM" id="CLU_088274_0_1_1"/>
<dbReference type="GO" id="GO:0005148">
    <property type="term" value="F:prolactin receptor binding"/>
    <property type="evidence" value="ECO:0007669"/>
    <property type="project" value="TreeGrafter"/>
</dbReference>
<comment type="similarity">
    <text evidence="2 10">Belongs to the somatotropin/prolactin family.</text>
</comment>
<keyword evidence="9" id="KW-0862">Zinc</keyword>
<dbReference type="CDD" id="cd10288">
    <property type="entry name" value="prolactin_like"/>
    <property type="match status" value="1"/>
</dbReference>
<dbReference type="FunFam" id="1.20.1250.10:FF:000003">
    <property type="entry name" value="Prolactin"/>
    <property type="match status" value="1"/>
</dbReference>
<keyword evidence="13" id="KW-1185">Reference proteome</keyword>
<accession>G5E7A8</accession>
<dbReference type="PROSITE" id="PS00266">
    <property type="entry name" value="SOMATOTROPIN_1"/>
    <property type="match status" value="1"/>
</dbReference>
<dbReference type="GO" id="GO:1902895">
    <property type="term" value="P:positive regulation of miRNA transcription"/>
    <property type="evidence" value="ECO:0007669"/>
    <property type="project" value="Ensembl"/>
</dbReference>
<reference evidence="12" key="3">
    <citation type="submission" date="2025-09" db="UniProtKB">
        <authorList>
            <consortium name="Ensembl"/>
        </authorList>
    </citation>
    <scope>IDENTIFICATION</scope>
    <source>
        <strain evidence="12">Isolate ISIS603380</strain>
    </source>
</reference>
<dbReference type="InterPro" id="IPR018116">
    <property type="entry name" value="Somatotropin_CS"/>
</dbReference>
<dbReference type="GO" id="GO:1903489">
    <property type="term" value="P:positive regulation of lactation"/>
    <property type="evidence" value="ECO:0007669"/>
    <property type="project" value="TreeGrafter"/>
</dbReference>
<reference evidence="12" key="2">
    <citation type="submission" date="2025-08" db="UniProtKB">
        <authorList>
            <consortium name="Ensembl"/>
        </authorList>
    </citation>
    <scope>IDENTIFICATION</scope>
    <source>
        <strain evidence="12">Isolate ISIS603380</strain>
    </source>
</reference>
<feature type="binding site" evidence="9">
    <location>
        <position position="212"/>
    </location>
    <ligand>
        <name>Zn(2+)</name>
        <dbReference type="ChEBI" id="CHEBI:29105"/>
    </ligand>
</feature>
<dbReference type="GO" id="GO:0043123">
    <property type="term" value="P:positive regulation of canonical NF-kappaB signal transduction"/>
    <property type="evidence" value="ECO:0007669"/>
    <property type="project" value="Ensembl"/>
</dbReference>
<dbReference type="OMA" id="EVYSRWS"/>
<evidence type="ECO:0000256" key="7">
    <source>
        <dbReference type="ARBA" id="ARBA00041065"/>
    </source>
</evidence>